<feature type="domain" description="Restriction endonuclease type IV Mrr" evidence="1">
    <location>
        <begin position="157"/>
        <end position="276"/>
    </location>
</feature>
<dbReference type="InterPro" id="IPR007560">
    <property type="entry name" value="Restrct_endonuc_IV_Mrr"/>
</dbReference>
<dbReference type="EMBL" id="JASZ02000022">
    <property type="protein sequence ID" value="OWK97694.1"/>
    <property type="molecule type" value="Genomic_DNA"/>
</dbReference>
<organism evidence="3 4">
    <name type="scientific">Kaistella haifensis DSM 19056</name>
    <dbReference type="NCBI Taxonomy" id="1450526"/>
    <lineage>
        <taxon>Bacteria</taxon>
        <taxon>Pseudomonadati</taxon>
        <taxon>Bacteroidota</taxon>
        <taxon>Flavobacteriia</taxon>
        <taxon>Flavobacteriales</taxon>
        <taxon>Weeksellaceae</taxon>
        <taxon>Chryseobacterium group</taxon>
        <taxon>Kaistella</taxon>
    </lineage>
</organism>
<dbReference type="Proteomes" id="UP000197587">
    <property type="component" value="Unassembled WGS sequence"/>
</dbReference>
<reference evidence="3 4" key="1">
    <citation type="submission" date="2014-01" db="EMBL/GenBank/DDBJ databases">
        <authorList>
            <consortium name="Genome Consortium for Active Teaching"/>
            <person name="Sontag T.C."/>
            <person name="Newman J.D."/>
        </authorList>
    </citation>
    <scope>NUCLEOTIDE SEQUENCE [LARGE SCALE GENOMIC DNA]</scope>
    <source>
        <strain evidence="3 4">DSM 19056</strain>
    </source>
</reference>
<dbReference type="GO" id="GO:0015666">
    <property type="term" value="F:restriction endodeoxyribonuclease activity"/>
    <property type="evidence" value="ECO:0007669"/>
    <property type="project" value="TreeGrafter"/>
</dbReference>
<keyword evidence="3" id="KW-0540">Nuclease</keyword>
<dbReference type="Gene3D" id="3.40.1350.10">
    <property type="match status" value="1"/>
</dbReference>
<evidence type="ECO:0000259" key="1">
    <source>
        <dbReference type="Pfam" id="PF04471"/>
    </source>
</evidence>
<dbReference type="PANTHER" id="PTHR30015:SF7">
    <property type="entry name" value="TYPE IV METHYL-DIRECTED RESTRICTION ENZYME ECOKMRR"/>
    <property type="match status" value="1"/>
</dbReference>
<evidence type="ECO:0000313" key="3">
    <source>
        <dbReference type="EMBL" id="OWK97694.1"/>
    </source>
</evidence>
<dbReference type="GO" id="GO:0009307">
    <property type="term" value="P:DNA restriction-modification system"/>
    <property type="evidence" value="ECO:0007669"/>
    <property type="project" value="InterPro"/>
</dbReference>
<sequence>MIPDFQTIMLPLLKEISNGNEFTAKEVNSNLSQYFNLSDEELQEMLPSGKQGVFVNRVAWAKAHLKIAGLLESPKRGSFRITPKGLEVLNQNPEVINLKFLKTLPEYIEYLESSKSEYKTTDVNLETEEAKTPEELIEQSFLTIQKALSQELITKVKSCNPYFFENLVVELLVKMGYGGSLADAGKAIGKSGDEGIDGIIKEDKLGLDIIYIQAKRWEGNVGRPEIQKFVGALAGQGAKKGIFITTSKFTPDALNYIPRNETKIVLIDGEKLTRLMIEYNLGVSTHNIYELKKIDIDYFENE</sequence>
<dbReference type="PANTHER" id="PTHR30015">
    <property type="entry name" value="MRR RESTRICTION SYSTEM PROTEIN"/>
    <property type="match status" value="1"/>
</dbReference>
<feature type="domain" description="Restriction system protein Mrr-like N-terminal" evidence="2">
    <location>
        <begin position="5"/>
        <end position="90"/>
    </location>
</feature>
<dbReference type="RefSeq" id="WP_031502031.1">
    <property type="nucleotide sequence ID" value="NZ_JASZ02000022.1"/>
</dbReference>
<keyword evidence="3" id="KW-0255">Endonuclease</keyword>
<dbReference type="GO" id="GO:0003677">
    <property type="term" value="F:DNA binding"/>
    <property type="evidence" value="ECO:0007669"/>
    <property type="project" value="InterPro"/>
</dbReference>
<accession>A0A2D0A612</accession>
<gene>
    <name evidence="3" type="ORF">AP75_09860</name>
</gene>
<name>A0A2D0A612_9FLAO</name>
<keyword evidence="3" id="KW-0378">Hydrolase</keyword>
<dbReference type="Pfam" id="PF14338">
    <property type="entry name" value="Mrr_N"/>
    <property type="match status" value="1"/>
</dbReference>
<keyword evidence="4" id="KW-1185">Reference proteome</keyword>
<dbReference type="SUPFAM" id="SSF52980">
    <property type="entry name" value="Restriction endonuclease-like"/>
    <property type="match status" value="1"/>
</dbReference>
<dbReference type="InterPro" id="IPR025745">
    <property type="entry name" value="Mrr-like_N_dom"/>
</dbReference>
<evidence type="ECO:0000259" key="2">
    <source>
        <dbReference type="Pfam" id="PF14338"/>
    </source>
</evidence>
<dbReference type="InterPro" id="IPR052906">
    <property type="entry name" value="Type_IV_Methyl-Rstrct_Enzyme"/>
</dbReference>
<dbReference type="AlphaFoldDB" id="A0A2D0A612"/>
<comment type="caution">
    <text evidence="3">The sequence shown here is derived from an EMBL/GenBank/DDBJ whole genome shotgun (WGS) entry which is preliminary data.</text>
</comment>
<dbReference type="InterPro" id="IPR011335">
    <property type="entry name" value="Restrct_endonuc-II-like"/>
</dbReference>
<evidence type="ECO:0000313" key="4">
    <source>
        <dbReference type="Proteomes" id="UP000197587"/>
    </source>
</evidence>
<proteinExistence type="predicted"/>
<protein>
    <submittedName>
        <fullName evidence="3">Restriction endonuclease</fullName>
    </submittedName>
</protein>
<reference evidence="3 4" key="2">
    <citation type="submission" date="2017-05" db="EMBL/GenBank/DDBJ databases">
        <title>Genome of Chryseobacterium haifense.</title>
        <authorList>
            <person name="Newman J.D."/>
        </authorList>
    </citation>
    <scope>NUCLEOTIDE SEQUENCE [LARGE SCALE GENOMIC DNA]</scope>
    <source>
        <strain evidence="3 4">DSM 19056</strain>
    </source>
</reference>
<dbReference type="InterPro" id="IPR011856">
    <property type="entry name" value="tRNA_endonuc-like_dom_sf"/>
</dbReference>
<dbReference type="Pfam" id="PF04471">
    <property type="entry name" value="Mrr_cat"/>
    <property type="match status" value="1"/>
</dbReference>